<protein>
    <submittedName>
        <fullName evidence="1">Uncharacterized protein</fullName>
    </submittedName>
</protein>
<dbReference type="RefSeq" id="WP_219053019.1">
    <property type="nucleotide sequence ID" value="NZ_JAHWDP010000004.1"/>
</dbReference>
<proteinExistence type="predicted"/>
<dbReference type="EMBL" id="JAHWDP010000004">
    <property type="protein sequence ID" value="MBW2938490.1"/>
    <property type="molecule type" value="Genomic_DNA"/>
</dbReference>
<reference evidence="1" key="1">
    <citation type="submission" date="2021-07" db="EMBL/GenBank/DDBJ databases">
        <title>Aureisphaera sp. CAU 1614 isolated from sea sediment.</title>
        <authorList>
            <person name="Kim W."/>
        </authorList>
    </citation>
    <scope>NUCLEOTIDE SEQUENCE</scope>
    <source>
        <strain evidence="1">CAU 1614</strain>
    </source>
</reference>
<organism evidence="1 2">
    <name type="scientific">Halomarinibacterium sedimenti</name>
    <dbReference type="NCBI Taxonomy" id="2857106"/>
    <lineage>
        <taxon>Bacteria</taxon>
        <taxon>Pseudomonadati</taxon>
        <taxon>Bacteroidota</taxon>
        <taxon>Flavobacteriia</taxon>
        <taxon>Flavobacteriales</taxon>
        <taxon>Flavobacteriaceae</taxon>
        <taxon>Halomarinibacterium</taxon>
    </lineage>
</organism>
<evidence type="ECO:0000313" key="1">
    <source>
        <dbReference type="EMBL" id="MBW2938490.1"/>
    </source>
</evidence>
<evidence type="ECO:0000313" key="2">
    <source>
        <dbReference type="Proteomes" id="UP001138686"/>
    </source>
</evidence>
<name>A0A9X1FQ63_9FLAO</name>
<accession>A0A9X1FQ63</accession>
<sequence>MEKNSFSNKIQLIQINKFGEILRTDNALIELKKGGNIFLLHPFFECLKEIVKEDANVPKNIAFPCILMDVNNEKFICDITLKKERDFFVILLFNFSKHYQEVHQETQEKNRFMLKEQSHKFENRMKKKKD</sequence>
<dbReference type="AlphaFoldDB" id="A0A9X1FQ63"/>
<keyword evidence="2" id="KW-1185">Reference proteome</keyword>
<dbReference type="Proteomes" id="UP001138686">
    <property type="component" value="Unassembled WGS sequence"/>
</dbReference>
<gene>
    <name evidence="1" type="ORF">KXJ69_10250</name>
</gene>
<comment type="caution">
    <text evidence="1">The sequence shown here is derived from an EMBL/GenBank/DDBJ whole genome shotgun (WGS) entry which is preliminary data.</text>
</comment>